<comment type="caution">
    <text evidence="3">The sequence shown here is derived from an EMBL/GenBank/DDBJ whole genome shotgun (WGS) entry which is preliminary data.</text>
</comment>
<feature type="compositionally biased region" description="Polar residues" evidence="1">
    <location>
        <begin position="273"/>
        <end position="286"/>
    </location>
</feature>
<gene>
    <name evidence="3" type="ORF">LPJ64_006433</name>
</gene>
<feature type="domain" description="Fungal-type protein kinase" evidence="2">
    <location>
        <begin position="23"/>
        <end position="167"/>
    </location>
</feature>
<dbReference type="Gene3D" id="1.10.510.10">
    <property type="entry name" value="Transferase(Phosphotransferase) domain 1"/>
    <property type="match status" value="1"/>
</dbReference>
<dbReference type="SUPFAM" id="SSF56112">
    <property type="entry name" value="Protein kinase-like (PK-like)"/>
    <property type="match status" value="1"/>
</dbReference>
<keyword evidence="4" id="KW-1185">Reference proteome</keyword>
<reference evidence="3" key="1">
    <citation type="submission" date="2022-07" db="EMBL/GenBank/DDBJ databases">
        <title>Phylogenomic reconstructions and comparative analyses of Kickxellomycotina fungi.</title>
        <authorList>
            <person name="Reynolds N.K."/>
            <person name="Stajich J.E."/>
            <person name="Barry K."/>
            <person name="Grigoriev I.V."/>
            <person name="Crous P."/>
            <person name="Smith M.E."/>
        </authorList>
    </citation>
    <scope>NUCLEOTIDE SEQUENCE</scope>
    <source>
        <strain evidence="3">NBRC 105413</strain>
    </source>
</reference>
<proteinExistence type="predicted"/>
<dbReference type="Pfam" id="PF17667">
    <property type="entry name" value="Pkinase_fungal"/>
    <property type="match status" value="1"/>
</dbReference>
<evidence type="ECO:0000256" key="1">
    <source>
        <dbReference type="SAM" id="MobiDB-lite"/>
    </source>
</evidence>
<feature type="non-terminal residue" evidence="3">
    <location>
        <position position="350"/>
    </location>
</feature>
<feature type="non-terminal residue" evidence="3">
    <location>
        <position position="1"/>
    </location>
</feature>
<name>A0A9W7XCI9_9FUNG</name>
<accession>A0A9W7XCI9</accession>
<protein>
    <recommendedName>
        <fullName evidence="2">Fungal-type protein kinase domain-containing protein</fullName>
    </recommendedName>
</protein>
<dbReference type="InterPro" id="IPR040976">
    <property type="entry name" value="Pkinase_fungal"/>
</dbReference>
<dbReference type="InterPro" id="IPR011009">
    <property type="entry name" value="Kinase-like_dom_sf"/>
</dbReference>
<evidence type="ECO:0000313" key="4">
    <source>
        <dbReference type="Proteomes" id="UP001145021"/>
    </source>
</evidence>
<dbReference type="EMBL" id="JANBOH010000849">
    <property type="protein sequence ID" value="KAJ1641609.1"/>
    <property type="molecule type" value="Genomic_DNA"/>
</dbReference>
<dbReference type="PANTHER" id="PTHR38248:SF2">
    <property type="entry name" value="FUNK1 11"/>
    <property type="match status" value="1"/>
</dbReference>
<organism evidence="3 4">
    <name type="scientific">Coemansia asiatica</name>
    <dbReference type="NCBI Taxonomy" id="1052880"/>
    <lineage>
        <taxon>Eukaryota</taxon>
        <taxon>Fungi</taxon>
        <taxon>Fungi incertae sedis</taxon>
        <taxon>Zoopagomycota</taxon>
        <taxon>Kickxellomycotina</taxon>
        <taxon>Kickxellomycetes</taxon>
        <taxon>Kickxellales</taxon>
        <taxon>Kickxellaceae</taxon>
        <taxon>Coemansia</taxon>
    </lineage>
</organism>
<dbReference type="Proteomes" id="UP001145021">
    <property type="component" value="Unassembled WGS sequence"/>
</dbReference>
<feature type="region of interest" description="Disordered" evidence="1">
    <location>
        <begin position="257"/>
        <end position="286"/>
    </location>
</feature>
<dbReference type="AlphaFoldDB" id="A0A9W7XCI9"/>
<evidence type="ECO:0000259" key="2">
    <source>
        <dbReference type="Pfam" id="PF17667"/>
    </source>
</evidence>
<sequence>CSAEETQDTTRAILGDILEQTKAAEKKKTETDGGISKEETVVHVRVHKRIATTPIGLPISKAKSVPELLIIVADVMRCHHAIYEECRILHRDVSINNIMFCRTPGGGVAGLLIDFDHAMDEEHENDKPHDMRTGTMPYMSINNLENSSTKCTVLDDWESLIYILCWIGTYGYNSGTRCKYMPSKPLRIRQWDTGNMMINADSKRISLHSTDTFSQITSEFNKELPGCELLIYTVDQLRTALVNPKDLDEVHGTIIQEDTSDSDDSSFELPMNSHASENTSSACASPTTRVSARRLAALSIHKDSEDSPPIPLTMPERHPVNSNISADPKSNDPIAMRVPHASAISQELLK</sequence>
<evidence type="ECO:0000313" key="3">
    <source>
        <dbReference type="EMBL" id="KAJ1641609.1"/>
    </source>
</evidence>
<feature type="region of interest" description="Disordered" evidence="1">
    <location>
        <begin position="299"/>
        <end position="350"/>
    </location>
</feature>
<dbReference type="PANTHER" id="PTHR38248">
    <property type="entry name" value="FUNK1 6"/>
    <property type="match status" value="1"/>
</dbReference>